<feature type="region of interest" description="Disordered" evidence="1">
    <location>
        <begin position="492"/>
        <end position="519"/>
    </location>
</feature>
<feature type="region of interest" description="Disordered" evidence="1">
    <location>
        <begin position="277"/>
        <end position="479"/>
    </location>
</feature>
<feature type="compositionally biased region" description="Basic and acidic residues" evidence="1">
    <location>
        <begin position="436"/>
        <end position="465"/>
    </location>
</feature>
<feature type="compositionally biased region" description="Basic and acidic residues" evidence="1">
    <location>
        <begin position="396"/>
        <end position="409"/>
    </location>
</feature>
<dbReference type="EMBL" id="MU001693">
    <property type="protein sequence ID" value="KAF2454153.1"/>
    <property type="molecule type" value="Genomic_DNA"/>
</dbReference>
<reference evidence="2" key="1">
    <citation type="journal article" date="2020" name="Stud. Mycol.">
        <title>101 Dothideomycetes genomes: a test case for predicting lifestyles and emergence of pathogens.</title>
        <authorList>
            <person name="Haridas S."/>
            <person name="Albert R."/>
            <person name="Binder M."/>
            <person name="Bloem J."/>
            <person name="Labutti K."/>
            <person name="Salamov A."/>
            <person name="Andreopoulos B."/>
            <person name="Baker S."/>
            <person name="Barry K."/>
            <person name="Bills G."/>
            <person name="Bluhm B."/>
            <person name="Cannon C."/>
            <person name="Castanera R."/>
            <person name="Culley D."/>
            <person name="Daum C."/>
            <person name="Ezra D."/>
            <person name="Gonzalez J."/>
            <person name="Henrissat B."/>
            <person name="Kuo A."/>
            <person name="Liang C."/>
            <person name="Lipzen A."/>
            <person name="Lutzoni F."/>
            <person name="Magnuson J."/>
            <person name="Mondo S."/>
            <person name="Nolan M."/>
            <person name="Ohm R."/>
            <person name="Pangilinan J."/>
            <person name="Park H.-J."/>
            <person name="Ramirez L."/>
            <person name="Alfaro M."/>
            <person name="Sun H."/>
            <person name="Tritt A."/>
            <person name="Yoshinaga Y."/>
            <person name="Zwiers L.-H."/>
            <person name="Turgeon B."/>
            <person name="Goodwin S."/>
            <person name="Spatafora J."/>
            <person name="Crous P."/>
            <person name="Grigoriev I."/>
        </authorList>
    </citation>
    <scope>NUCLEOTIDE SEQUENCE</scope>
    <source>
        <strain evidence="2">ATCC 16933</strain>
    </source>
</reference>
<organism evidence="2 3">
    <name type="scientific">Lineolata rhizophorae</name>
    <dbReference type="NCBI Taxonomy" id="578093"/>
    <lineage>
        <taxon>Eukaryota</taxon>
        <taxon>Fungi</taxon>
        <taxon>Dikarya</taxon>
        <taxon>Ascomycota</taxon>
        <taxon>Pezizomycotina</taxon>
        <taxon>Dothideomycetes</taxon>
        <taxon>Dothideomycetes incertae sedis</taxon>
        <taxon>Lineolatales</taxon>
        <taxon>Lineolataceae</taxon>
        <taxon>Lineolata</taxon>
    </lineage>
</organism>
<sequence length="560" mass="62160">MSLVSESDGPWEEAFEPDGPQEQIFDTQSPVPRVLLPPETCQPGIYGLSDEATERIRMEGRLFAKAIVRLPWAYDPPVDDRRQPEDMTEPETDAIVQWASELNPEDSIQSDTEQGQITEKEDDLEPFPDFHNIDWVEADPRVEGITDIPGDMAEGYRTGTTSVDMEAQEDPGEPANVETGSPPNGEKTITLDPQQKTLLELLKGTAKEPSPTKQSERAPGDAELHVSAKNVHAEAEIQDDLVETTAKEIQPDPKAEEFGAEASKIRPRALKLPLETIFEEPPRIEQDEASPRDVDIHLPTEVPKGEGKNVEIQDQEVECELAKSEESRKSRAVALHPGSRVKTPFSLDDIEAVKAAEKDSAYGGDDESDNAQSPLAQVENREVSSMHMKSVVHTHSHADKSRGKGHEHAVGFSCTQSKVQEEASASPGSNLPQPHYTKEHVSHVTKSEPESKSAELAKVDIREQLEQPESTVEDKHLGMQSRDFAEKFAKDAPEDAISNIGLKNEDSTAPTQKEAEQDERTYFRPVIVTSEDKFSVYNIRVQRRVKRVEKPETKGAQRAL</sequence>
<feature type="compositionally biased region" description="Basic and acidic residues" evidence="1">
    <location>
        <begin position="351"/>
        <end position="360"/>
    </location>
</feature>
<feature type="region of interest" description="Disordered" evidence="1">
    <location>
        <begin position="75"/>
        <end position="190"/>
    </location>
</feature>
<feature type="compositionally biased region" description="Polar residues" evidence="1">
    <location>
        <begin position="106"/>
        <end position="117"/>
    </location>
</feature>
<gene>
    <name evidence="2" type="ORF">BDY21DRAFT_374368</name>
</gene>
<feature type="compositionally biased region" description="Basic and acidic residues" evidence="1">
    <location>
        <begin position="131"/>
        <end position="144"/>
    </location>
</feature>
<dbReference type="Proteomes" id="UP000799766">
    <property type="component" value="Unassembled WGS sequence"/>
</dbReference>
<feature type="compositionally biased region" description="Basic and acidic residues" evidence="1">
    <location>
        <begin position="280"/>
        <end position="311"/>
    </location>
</feature>
<feature type="compositionally biased region" description="Basic and acidic residues" evidence="1">
    <location>
        <begin position="320"/>
        <end position="329"/>
    </location>
</feature>
<evidence type="ECO:0000313" key="2">
    <source>
        <dbReference type="EMBL" id="KAF2454153.1"/>
    </source>
</evidence>
<keyword evidence="3" id="KW-1185">Reference proteome</keyword>
<dbReference type="AlphaFoldDB" id="A0A6A6NS89"/>
<feature type="region of interest" description="Disordered" evidence="1">
    <location>
        <begin position="1"/>
        <end position="30"/>
    </location>
</feature>
<name>A0A6A6NS89_9PEZI</name>
<accession>A0A6A6NS89</accession>
<proteinExistence type="predicted"/>
<evidence type="ECO:0000313" key="3">
    <source>
        <dbReference type="Proteomes" id="UP000799766"/>
    </source>
</evidence>
<evidence type="ECO:0000256" key="1">
    <source>
        <dbReference type="SAM" id="MobiDB-lite"/>
    </source>
</evidence>
<protein>
    <submittedName>
        <fullName evidence="2">Uncharacterized protein</fullName>
    </submittedName>
</protein>